<dbReference type="InterPro" id="IPR052523">
    <property type="entry name" value="Trichothecene_AcTrans"/>
</dbReference>
<dbReference type="AlphaFoldDB" id="A0A1V8TMH5"/>
<sequence>MLGVQSQHEGSTAGLQVLGSRCYNYSLSPAHVPHIDAAYAKHNHGQYRNRLVSWSAGSAATTTTIAVVKPRAPAKLQSVPFITAVALPQDLPRLVEIEFAAFREEKANHQLSYRDSKIPEHSARALKFYRHCMTHLRSIDTDYRLSNGQHRKRTTSTSDLVVSNSTFSLGYRFRKVNDPRTGEIIAFAKTEMTVITLEDMQSPLDAGHENEPAMNRAWFALNEKLHREYNGLRRHCSHVKGDTALTLDMHADFGMLATHPDHQNRGAATMLMKELIAEADALGLEMYCEATRTGKPLYEKYGFVAVKTLTFDPAAYGGSGLVETQWVMVRGALGKDGVRRPVREWDVAVAEARAQVDDALRKALPCTI</sequence>
<dbReference type="Gene3D" id="3.40.630.30">
    <property type="match status" value="1"/>
</dbReference>
<dbReference type="PANTHER" id="PTHR42791">
    <property type="entry name" value="GNAT FAMILY ACETYLTRANSFERASE"/>
    <property type="match status" value="1"/>
</dbReference>
<dbReference type="Proteomes" id="UP000192596">
    <property type="component" value="Unassembled WGS sequence"/>
</dbReference>
<dbReference type="PANTHER" id="PTHR42791:SF14">
    <property type="entry name" value="N-ACETYLTRANSFERASE DOMAIN-CONTAINING PROTEIN"/>
    <property type="match status" value="1"/>
</dbReference>
<dbReference type="GO" id="GO:0016747">
    <property type="term" value="F:acyltransferase activity, transferring groups other than amino-acyl groups"/>
    <property type="evidence" value="ECO:0007669"/>
    <property type="project" value="InterPro"/>
</dbReference>
<keyword evidence="3" id="KW-1185">Reference proteome</keyword>
<dbReference type="CDD" id="cd04301">
    <property type="entry name" value="NAT_SF"/>
    <property type="match status" value="1"/>
</dbReference>
<reference evidence="3" key="1">
    <citation type="submission" date="2017-03" db="EMBL/GenBank/DDBJ databases">
        <title>Genomes of endolithic fungi from Antarctica.</title>
        <authorList>
            <person name="Coleine C."/>
            <person name="Masonjones S."/>
            <person name="Stajich J.E."/>
        </authorList>
    </citation>
    <scope>NUCLEOTIDE SEQUENCE [LARGE SCALE GENOMIC DNA]</scope>
    <source>
        <strain evidence="3">CCFEE 5527</strain>
    </source>
</reference>
<gene>
    <name evidence="2" type="ORF">B0A48_02028</name>
</gene>
<dbReference type="SUPFAM" id="SSF55729">
    <property type="entry name" value="Acyl-CoA N-acyltransferases (Nat)"/>
    <property type="match status" value="1"/>
</dbReference>
<feature type="domain" description="N-acetyltransferase" evidence="1">
    <location>
        <begin position="190"/>
        <end position="328"/>
    </location>
</feature>
<dbReference type="InterPro" id="IPR000182">
    <property type="entry name" value="GNAT_dom"/>
</dbReference>
<dbReference type="InParanoid" id="A0A1V8TMH5"/>
<dbReference type="EMBL" id="NAJO01000004">
    <property type="protein sequence ID" value="OQO12566.1"/>
    <property type="molecule type" value="Genomic_DNA"/>
</dbReference>
<protein>
    <recommendedName>
        <fullName evidence="1">N-acetyltransferase domain-containing protein</fullName>
    </recommendedName>
</protein>
<dbReference type="InterPro" id="IPR016181">
    <property type="entry name" value="Acyl_CoA_acyltransferase"/>
</dbReference>
<dbReference type="PROSITE" id="PS51186">
    <property type="entry name" value="GNAT"/>
    <property type="match status" value="1"/>
</dbReference>
<evidence type="ECO:0000313" key="3">
    <source>
        <dbReference type="Proteomes" id="UP000192596"/>
    </source>
</evidence>
<accession>A0A1V8TMH5</accession>
<dbReference type="Pfam" id="PF13508">
    <property type="entry name" value="Acetyltransf_7"/>
    <property type="match status" value="1"/>
</dbReference>
<evidence type="ECO:0000313" key="2">
    <source>
        <dbReference type="EMBL" id="OQO12566.1"/>
    </source>
</evidence>
<evidence type="ECO:0000259" key="1">
    <source>
        <dbReference type="PROSITE" id="PS51186"/>
    </source>
</evidence>
<organism evidence="2 3">
    <name type="scientific">Cryoendolithus antarcticus</name>
    <dbReference type="NCBI Taxonomy" id="1507870"/>
    <lineage>
        <taxon>Eukaryota</taxon>
        <taxon>Fungi</taxon>
        <taxon>Dikarya</taxon>
        <taxon>Ascomycota</taxon>
        <taxon>Pezizomycotina</taxon>
        <taxon>Dothideomycetes</taxon>
        <taxon>Dothideomycetidae</taxon>
        <taxon>Cladosporiales</taxon>
        <taxon>Cladosporiaceae</taxon>
        <taxon>Cryoendolithus</taxon>
    </lineage>
</organism>
<dbReference type="STRING" id="1507870.A0A1V8TMH5"/>
<dbReference type="OrthoDB" id="2115692at2759"/>
<proteinExistence type="predicted"/>
<name>A0A1V8TMH5_9PEZI</name>
<comment type="caution">
    <text evidence="2">The sequence shown here is derived from an EMBL/GenBank/DDBJ whole genome shotgun (WGS) entry which is preliminary data.</text>
</comment>